<dbReference type="OrthoDB" id="790983at2"/>
<gene>
    <name evidence="1" type="ORF">SAMN05421636_109173</name>
</gene>
<accession>A0A1G7HHM3</accession>
<name>A0A1G7HHM3_9FLAO</name>
<evidence type="ECO:0000313" key="2">
    <source>
        <dbReference type="Proteomes" id="UP000199109"/>
    </source>
</evidence>
<dbReference type="RefSeq" id="WP_091872927.1">
    <property type="nucleotide sequence ID" value="NZ_FNAO01000009.1"/>
</dbReference>
<protein>
    <submittedName>
        <fullName evidence="1">RteC protein</fullName>
    </submittedName>
</protein>
<dbReference type="AlphaFoldDB" id="A0A1G7HHM3"/>
<reference evidence="1 2" key="1">
    <citation type="submission" date="2016-10" db="EMBL/GenBank/DDBJ databases">
        <authorList>
            <person name="de Groot N.N."/>
        </authorList>
    </citation>
    <scope>NUCLEOTIDE SEQUENCE [LARGE SCALE GENOMIC DNA]</scope>
    <source>
        <strain evidence="1 2">DSM 23421</strain>
    </source>
</reference>
<keyword evidence="2" id="KW-1185">Reference proteome</keyword>
<dbReference type="InterPro" id="IPR018534">
    <property type="entry name" value="Tet_reg_excision_RteC"/>
</dbReference>
<dbReference type="Proteomes" id="UP000199109">
    <property type="component" value="Unassembled WGS sequence"/>
</dbReference>
<organism evidence="1 2">
    <name type="scientific">Pricia antarctica</name>
    <dbReference type="NCBI Taxonomy" id="641691"/>
    <lineage>
        <taxon>Bacteria</taxon>
        <taxon>Pseudomonadati</taxon>
        <taxon>Bacteroidota</taxon>
        <taxon>Flavobacteriia</taxon>
        <taxon>Flavobacteriales</taxon>
        <taxon>Flavobacteriaceae</taxon>
        <taxon>Pricia</taxon>
    </lineage>
</organism>
<evidence type="ECO:0000313" key="1">
    <source>
        <dbReference type="EMBL" id="SDE99826.1"/>
    </source>
</evidence>
<dbReference type="EMBL" id="FNAO01000009">
    <property type="protein sequence ID" value="SDE99826.1"/>
    <property type="molecule type" value="Genomic_DNA"/>
</dbReference>
<dbReference type="STRING" id="641691.SAMN05421636_109173"/>
<proteinExistence type="predicted"/>
<sequence length="281" mass="32830">MPYKELLSDFEKRLKELQRAASSPLKEAMAGIQICNTALSDFREAVAEHGFKNREAEIHFFKNVKSGPLRFLIYFTEVRSCEMKMPKWGLKSKLEFIEAEINRINSFFDHNLDFQLYMENGGSEKDEGYFTRKHLKDQPLTTSYPYFRDPLFNTSHDELWAMVKGFGLYGNFLGKLKVQLTDTANQTPSSLETPHPPFRFTMPPTAAMEFIYAFKELRAFNHGNFDIKPFTDYFCQVFGIEIKDPYGLFVQITNRKTKRAKYIQMLLDAFLNSLERRDGYS</sequence>
<dbReference type="Pfam" id="PF09357">
    <property type="entry name" value="RteC"/>
    <property type="match status" value="1"/>
</dbReference>